<gene>
    <name evidence="9" type="ORF">NEMVEDRAFT_v1g139127</name>
</gene>
<proteinExistence type="predicted"/>
<dbReference type="InterPro" id="IPR000276">
    <property type="entry name" value="GPCR_Rhodpsn"/>
</dbReference>
<evidence type="ECO:0000256" key="3">
    <source>
        <dbReference type="ARBA" id="ARBA00022692"/>
    </source>
</evidence>
<dbReference type="GO" id="GO:0005886">
    <property type="term" value="C:plasma membrane"/>
    <property type="evidence" value="ECO:0007669"/>
    <property type="project" value="UniProtKB-SubCell"/>
</dbReference>
<dbReference type="PANTHER" id="PTHR24241:SF76">
    <property type="entry name" value="NEUROPEPTIDE SIFAMIDE RECEPTOR"/>
    <property type="match status" value="1"/>
</dbReference>
<evidence type="ECO:0000256" key="5">
    <source>
        <dbReference type="ARBA" id="ARBA00023136"/>
    </source>
</evidence>
<dbReference type="InterPro" id="IPR017452">
    <property type="entry name" value="GPCR_Rhodpsn_7TM"/>
</dbReference>
<dbReference type="AlphaFoldDB" id="A7SZF9"/>
<dbReference type="Proteomes" id="UP000001593">
    <property type="component" value="Unassembled WGS sequence"/>
</dbReference>
<keyword evidence="4 7" id="KW-1133">Transmembrane helix</keyword>
<dbReference type="PRINTS" id="PR00237">
    <property type="entry name" value="GPCRRHODOPSN"/>
</dbReference>
<keyword evidence="3 7" id="KW-0812">Transmembrane</keyword>
<dbReference type="GO" id="GO:0004930">
    <property type="term" value="F:G protein-coupled receptor activity"/>
    <property type="evidence" value="ECO:0007669"/>
    <property type="project" value="InterPro"/>
</dbReference>
<dbReference type="Gene3D" id="1.20.1070.10">
    <property type="entry name" value="Rhodopsin 7-helix transmembrane proteins"/>
    <property type="match status" value="1"/>
</dbReference>
<evidence type="ECO:0000256" key="7">
    <source>
        <dbReference type="SAM" id="Phobius"/>
    </source>
</evidence>
<name>A7SZF9_NEMVE</name>
<feature type="non-terminal residue" evidence="9">
    <location>
        <position position="121"/>
    </location>
</feature>
<dbReference type="InParanoid" id="A7SZF9"/>
<protein>
    <recommendedName>
        <fullName evidence="8">G-protein coupled receptors family 1 profile domain-containing protein</fullName>
    </recommendedName>
</protein>
<dbReference type="PhylomeDB" id="A7SZF9"/>
<evidence type="ECO:0000313" key="9">
    <source>
        <dbReference type="EMBL" id="EDO30909.1"/>
    </source>
</evidence>
<feature type="transmembrane region" description="Helical" evidence="7">
    <location>
        <begin position="32"/>
        <end position="52"/>
    </location>
</feature>
<keyword evidence="10" id="KW-1185">Reference proteome</keyword>
<keyword evidence="5 7" id="KW-0472">Membrane</keyword>
<dbReference type="SUPFAM" id="SSF81321">
    <property type="entry name" value="Family A G protein-coupled receptor-like"/>
    <property type="match status" value="1"/>
</dbReference>
<organism evidence="9 10">
    <name type="scientific">Nematostella vectensis</name>
    <name type="common">Starlet sea anemone</name>
    <dbReference type="NCBI Taxonomy" id="45351"/>
    <lineage>
        <taxon>Eukaryota</taxon>
        <taxon>Metazoa</taxon>
        <taxon>Cnidaria</taxon>
        <taxon>Anthozoa</taxon>
        <taxon>Hexacorallia</taxon>
        <taxon>Actiniaria</taxon>
        <taxon>Edwardsiidae</taxon>
        <taxon>Nematostella</taxon>
    </lineage>
</organism>
<comment type="subcellular location">
    <subcellularLocation>
        <location evidence="1">Cell membrane</location>
        <topology evidence="1">Multi-pass membrane protein</topology>
    </subcellularLocation>
</comment>
<dbReference type="OMA" id="WKRTEGS"/>
<dbReference type="PANTHER" id="PTHR24241">
    <property type="entry name" value="NEUROPEPTIDE RECEPTOR-RELATED G-PROTEIN COUPLED RECEPTOR"/>
    <property type="match status" value="1"/>
</dbReference>
<feature type="domain" description="G-protein coupled receptors family 1 profile" evidence="8">
    <location>
        <begin position="1"/>
        <end position="91"/>
    </location>
</feature>
<evidence type="ECO:0000256" key="2">
    <source>
        <dbReference type="ARBA" id="ARBA00022475"/>
    </source>
</evidence>
<dbReference type="HOGENOM" id="CLU_2043948_0_0_1"/>
<evidence type="ECO:0000256" key="6">
    <source>
        <dbReference type="ARBA" id="ARBA00023170"/>
    </source>
</evidence>
<dbReference type="PROSITE" id="PS50262">
    <property type="entry name" value="G_PROTEIN_RECEP_F1_2"/>
    <property type="match status" value="1"/>
</dbReference>
<accession>A7SZF9</accession>
<sequence length="121" mass="14005">MVYCYCGILVFLWKRTEGSRFPSASVRSKRKAVRLLILVVASFLLSWGPILTHDLLQSFKFRKMFKLKNLPLRPIFHCLCFTSSVINPVLYATGSANFNRSVRELFRVKCCLDGRKVGDRR</sequence>
<dbReference type="Pfam" id="PF00001">
    <property type="entry name" value="7tm_1"/>
    <property type="match status" value="1"/>
</dbReference>
<keyword evidence="6" id="KW-0675">Receptor</keyword>
<evidence type="ECO:0000256" key="4">
    <source>
        <dbReference type="ARBA" id="ARBA00022989"/>
    </source>
</evidence>
<evidence type="ECO:0000256" key="1">
    <source>
        <dbReference type="ARBA" id="ARBA00004651"/>
    </source>
</evidence>
<reference evidence="9 10" key="1">
    <citation type="journal article" date="2007" name="Science">
        <title>Sea anemone genome reveals ancestral eumetazoan gene repertoire and genomic organization.</title>
        <authorList>
            <person name="Putnam N.H."/>
            <person name="Srivastava M."/>
            <person name="Hellsten U."/>
            <person name="Dirks B."/>
            <person name="Chapman J."/>
            <person name="Salamov A."/>
            <person name="Terry A."/>
            <person name="Shapiro H."/>
            <person name="Lindquist E."/>
            <person name="Kapitonov V.V."/>
            <person name="Jurka J."/>
            <person name="Genikhovich G."/>
            <person name="Grigoriev I.V."/>
            <person name="Lucas S.M."/>
            <person name="Steele R.E."/>
            <person name="Finnerty J.R."/>
            <person name="Technau U."/>
            <person name="Martindale M.Q."/>
            <person name="Rokhsar D.S."/>
        </authorList>
    </citation>
    <scope>NUCLEOTIDE SEQUENCE [LARGE SCALE GENOMIC DNA]</scope>
    <source>
        <strain evidence="10">CH2 X CH6</strain>
    </source>
</reference>
<evidence type="ECO:0000313" key="10">
    <source>
        <dbReference type="Proteomes" id="UP000001593"/>
    </source>
</evidence>
<feature type="transmembrane region" description="Helical" evidence="7">
    <location>
        <begin position="72"/>
        <end position="93"/>
    </location>
</feature>
<keyword evidence="2" id="KW-1003">Cell membrane</keyword>
<dbReference type="EMBL" id="DS469965">
    <property type="protein sequence ID" value="EDO30909.1"/>
    <property type="molecule type" value="Genomic_DNA"/>
</dbReference>
<evidence type="ECO:0000259" key="8">
    <source>
        <dbReference type="PROSITE" id="PS50262"/>
    </source>
</evidence>